<dbReference type="Proteomes" id="UP001497382">
    <property type="component" value="Unassembled WGS sequence"/>
</dbReference>
<accession>A0AAV1Z273</accession>
<evidence type="ECO:0008006" key="4">
    <source>
        <dbReference type="Google" id="ProtNLM"/>
    </source>
</evidence>
<gene>
    <name evidence="2" type="ORF">LARSCL_LOCUS1987</name>
</gene>
<evidence type="ECO:0000313" key="3">
    <source>
        <dbReference type="Proteomes" id="UP001497382"/>
    </source>
</evidence>
<comment type="caution">
    <text evidence="2">The sequence shown here is derived from an EMBL/GenBank/DDBJ whole genome shotgun (WGS) entry which is preliminary data.</text>
</comment>
<feature type="transmembrane region" description="Helical" evidence="1">
    <location>
        <begin position="46"/>
        <end position="66"/>
    </location>
</feature>
<dbReference type="EMBL" id="CAXIEN010000013">
    <property type="protein sequence ID" value="CAL1264353.1"/>
    <property type="molecule type" value="Genomic_DNA"/>
</dbReference>
<name>A0AAV1Z273_9ARAC</name>
<sequence length="292" mass="32500">MHIKLTIRPLSLPFRAHRYVTRHHLSYGHPIIFVRNPANLVSNFKMLLYIAFFASVAISCVLAAPGQGGARNNLLRLAREDKSSRFHLDFNGADVIRNLLAARSLDRLGGGEVIRILDPLSGGQMLKSLEQLSSGQGLNSLDNFRGGEVLSVLDRLTGGDFINSLDMVEGVSVMAALDKARQSKMRHRPAPKRTLDTLTGMAFGESKRFDSLSGSTFGLSKRDFDEIDNVGFTGFAKRGWGPYGRGRGNSLALAKKNFDEIDRAGFETYNKRNFDEIDRAGFETFEKRDRKE</sequence>
<evidence type="ECO:0000313" key="2">
    <source>
        <dbReference type="EMBL" id="CAL1264353.1"/>
    </source>
</evidence>
<reference evidence="2 3" key="1">
    <citation type="submission" date="2024-04" db="EMBL/GenBank/DDBJ databases">
        <authorList>
            <person name="Rising A."/>
            <person name="Reimegard J."/>
            <person name="Sonavane S."/>
            <person name="Akerstrom W."/>
            <person name="Nylinder S."/>
            <person name="Hedman E."/>
            <person name="Kallberg Y."/>
        </authorList>
    </citation>
    <scope>NUCLEOTIDE SEQUENCE [LARGE SCALE GENOMIC DNA]</scope>
</reference>
<keyword evidence="1" id="KW-0472">Membrane</keyword>
<evidence type="ECO:0000256" key="1">
    <source>
        <dbReference type="SAM" id="Phobius"/>
    </source>
</evidence>
<dbReference type="AlphaFoldDB" id="A0AAV1Z273"/>
<keyword evidence="1" id="KW-1133">Transmembrane helix</keyword>
<organism evidence="2 3">
    <name type="scientific">Larinioides sclopetarius</name>
    <dbReference type="NCBI Taxonomy" id="280406"/>
    <lineage>
        <taxon>Eukaryota</taxon>
        <taxon>Metazoa</taxon>
        <taxon>Ecdysozoa</taxon>
        <taxon>Arthropoda</taxon>
        <taxon>Chelicerata</taxon>
        <taxon>Arachnida</taxon>
        <taxon>Araneae</taxon>
        <taxon>Araneomorphae</taxon>
        <taxon>Entelegynae</taxon>
        <taxon>Araneoidea</taxon>
        <taxon>Araneidae</taxon>
        <taxon>Larinioides</taxon>
    </lineage>
</organism>
<keyword evidence="3" id="KW-1185">Reference proteome</keyword>
<protein>
    <recommendedName>
        <fullName evidence="4">Orcokinin</fullName>
    </recommendedName>
</protein>
<proteinExistence type="predicted"/>
<keyword evidence="1" id="KW-0812">Transmembrane</keyword>